<sequence>MKWKRLLALAGLFIILAMYVIALISAFSHSPESKNWLMAAIISSAVIPVLLYAAQLVARVLKTSKSDSDRI</sequence>
<name>D9RAA1_LACSW</name>
<reference evidence="2" key="1">
    <citation type="submission" date="2010-07" db="EMBL/GenBank/DDBJ databases">
        <title>Complete sequence of Clostridium saccharolyticum WM1.</title>
        <authorList>
            <consortium name="US DOE Joint Genome Institute"/>
            <person name="Lucas S."/>
            <person name="Copeland A."/>
            <person name="Lapidus A."/>
            <person name="Cheng J.-F."/>
            <person name="Bruce D."/>
            <person name="Goodwin L."/>
            <person name="Pitluck S."/>
            <person name="Chertkov O."/>
            <person name="Detter J.C."/>
            <person name="Han C."/>
            <person name="Tapia R."/>
            <person name="Land M."/>
            <person name="Hauser L."/>
            <person name="Chang Y.-J."/>
            <person name="Jeffries C."/>
            <person name="Kyrpides N."/>
            <person name="Ivanova N."/>
            <person name="Mikhailova N."/>
            <person name="Mouttaki H."/>
            <person name="Lin L."/>
            <person name="Zhou J."/>
            <person name="Hemme C.L."/>
            <person name="Woyke T."/>
        </authorList>
    </citation>
    <scope>NUCLEOTIDE SEQUENCE [LARGE SCALE GENOMIC DNA]</scope>
    <source>
        <strain evidence="2">WM1</strain>
    </source>
</reference>
<dbReference type="KEGG" id="csh:Closa_1582"/>
<keyword evidence="1" id="KW-1133">Transmembrane helix</keyword>
<dbReference type="RefSeq" id="WP_013272270.1">
    <property type="nucleotide sequence ID" value="NC_014376.1"/>
</dbReference>
<feature type="transmembrane region" description="Helical" evidence="1">
    <location>
        <begin position="36"/>
        <end position="61"/>
    </location>
</feature>
<evidence type="ECO:0000313" key="2">
    <source>
        <dbReference type="EMBL" id="ADL04179.1"/>
    </source>
</evidence>
<dbReference type="AlphaFoldDB" id="D9RAA1"/>
<evidence type="ECO:0000313" key="3">
    <source>
        <dbReference type="Proteomes" id="UP000001662"/>
    </source>
</evidence>
<dbReference type="HOGENOM" id="CLU_179877_2_0_9"/>
<keyword evidence="3" id="KW-1185">Reference proteome</keyword>
<dbReference type="OrthoDB" id="1927634at2"/>
<dbReference type="EMBL" id="CP002109">
    <property type="protein sequence ID" value="ADL04179.1"/>
    <property type="molecule type" value="Genomic_DNA"/>
</dbReference>
<evidence type="ECO:0000256" key="1">
    <source>
        <dbReference type="SAM" id="Phobius"/>
    </source>
</evidence>
<keyword evidence="1" id="KW-0812">Transmembrane</keyword>
<proteinExistence type="predicted"/>
<keyword evidence="1" id="KW-0472">Membrane</keyword>
<dbReference type="eggNOG" id="ENOG503480U">
    <property type="taxonomic scope" value="Bacteria"/>
</dbReference>
<accession>D9RAA1</accession>
<protein>
    <submittedName>
        <fullName evidence="2">Uncharacterized protein</fullName>
    </submittedName>
</protein>
<dbReference type="PaxDb" id="610130-Closa_1582"/>
<gene>
    <name evidence="2" type="ordered locus">Closa_1582</name>
</gene>
<organism evidence="2 3">
    <name type="scientific">Lacrimispora saccharolytica (strain ATCC 35040 / DSM 2544 / NRCC 2533 / WM1)</name>
    <name type="common">Clostridium saccharolyticum</name>
    <dbReference type="NCBI Taxonomy" id="610130"/>
    <lineage>
        <taxon>Bacteria</taxon>
        <taxon>Bacillati</taxon>
        <taxon>Bacillota</taxon>
        <taxon>Clostridia</taxon>
        <taxon>Lachnospirales</taxon>
        <taxon>Lachnospiraceae</taxon>
        <taxon>Lacrimispora</taxon>
    </lineage>
</organism>
<dbReference type="Proteomes" id="UP000001662">
    <property type="component" value="Chromosome"/>
</dbReference>